<evidence type="ECO:0000256" key="4">
    <source>
        <dbReference type="ARBA" id="ARBA00022989"/>
    </source>
</evidence>
<feature type="transmembrane region" description="Helical" evidence="6">
    <location>
        <begin position="276"/>
        <end position="297"/>
    </location>
</feature>
<evidence type="ECO:0000256" key="5">
    <source>
        <dbReference type="ARBA" id="ARBA00023136"/>
    </source>
</evidence>
<keyword evidence="5 6" id="KW-0472">Membrane</keyword>
<organism evidence="8">
    <name type="scientific">Candidatus Nitrotoga fabula</name>
    <dbReference type="NCBI Taxonomy" id="2182327"/>
    <lineage>
        <taxon>Bacteria</taxon>
        <taxon>Pseudomonadati</taxon>
        <taxon>Pseudomonadota</taxon>
        <taxon>Betaproteobacteria</taxon>
        <taxon>Nitrosomonadales</taxon>
        <taxon>Gallionellaceae</taxon>
        <taxon>Candidatus Nitrotoga</taxon>
    </lineage>
</organism>
<evidence type="ECO:0000256" key="2">
    <source>
        <dbReference type="ARBA" id="ARBA00022475"/>
    </source>
</evidence>
<name>A0A2X0R6M6_9PROT</name>
<feature type="transmembrane region" description="Helical" evidence="6">
    <location>
        <begin position="303"/>
        <end position="321"/>
    </location>
</feature>
<reference evidence="8" key="1">
    <citation type="submission" date="2018-05" db="EMBL/GenBank/DDBJ databases">
        <authorList>
            <person name="Lanie J.A."/>
            <person name="Ng W.-L."/>
            <person name="Kazmierczak K.M."/>
            <person name="Andrzejewski T.M."/>
            <person name="Davidsen T.M."/>
            <person name="Wayne K.J."/>
            <person name="Tettelin H."/>
            <person name="Glass J.I."/>
            <person name="Rusch D."/>
            <person name="Podicherti R."/>
            <person name="Tsui H.-C.T."/>
            <person name="Winkler M.E."/>
        </authorList>
    </citation>
    <scope>NUCLEOTIDE SEQUENCE</scope>
    <source>
        <strain evidence="8">KNB</strain>
    </source>
</reference>
<feature type="transmembrane region" description="Helical" evidence="6">
    <location>
        <begin position="249"/>
        <end position="269"/>
    </location>
</feature>
<evidence type="ECO:0000256" key="3">
    <source>
        <dbReference type="ARBA" id="ARBA00022692"/>
    </source>
</evidence>
<feature type="domain" description="BLUF" evidence="7">
    <location>
        <begin position="37"/>
        <end position="128"/>
    </location>
</feature>
<dbReference type="GO" id="GO:0071949">
    <property type="term" value="F:FAD binding"/>
    <property type="evidence" value="ECO:0007669"/>
    <property type="project" value="InterPro"/>
</dbReference>
<dbReference type="SUPFAM" id="SSF54975">
    <property type="entry name" value="Acylphosphatase/BLUF domain-like"/>
    <property type="match status" value="1"/>
</dbReference>
<dbReference type="AlphaFoldDB" id="A0A2X0R6M6"/>
<keyword evidence="2" id="KW-1003">Cell membrane</keyword>
<gene>
    <name evidence="8" type="ORF">NITFAB_1222</name>
</gene>
<evidence type="ECO:0000256" key="6">
    <source>
        <dbReference type="SAM" id="Phobius"/>
    </source>
</evidence>
<comment type="subcellular location">
    <subcellularLocation>
        <location evidence="1">Cell membrane</location>
        <topology evidence="1">Multi-pass membrane protein</topology>
    </subcellularLocation>
</comment>
<evidence type="ECO:0000313" key="8">
    <source>
        <dbReference type="EMBL" id="SPS05632.1"/>
    </source>
</evidence>
<dbReference type="Gene3D" id="3.30.70.100">
    <property type="match status" value="1"/>
</dbReference>
<dbReference type="SMART" id="SM01034">
    <property type="entry name" value="BLUF"/>
    <property type="match status" value="1"/>
</dbReference>
<evidence type="ECO:0000256" key="1">
    <source>
        <dbReference type="ARBA" id="ARBA00004651"/>
    </source>
</evidence>
<dbReference type="GO" id="GO:0009882">
    <property type="term" value="F:blue light photoreceptor activity"/>
    <property type="evidence" value="ECO:0007669"/>
    <property type="project" value="InterPro"/>
</dbReference>
<dbReference type="InterPro" id="IPR036046">
    <property type="entry name" value="Acylphosphatase-like_dom_sf"/>
</dbReference>
<dbReference type="GO" id="GO:0005886">
    <property type="term" value="C:plasma membrane"/>
    <property type="evidence" value="ECO:0007669"/>
    <property type="project" value="UniProtKB-SubCell"/>
</dbReference>
<dbReference type="Pfam" id="PF06146">
    <property type="entry name" value="PsiE"/>
    <property type="match status" value="1"/>
</dbReference>
<dbReference type="InterPro" id="IPR020948">
    <property type="entry name" value="P_starv_induced_PsiE-like"/>
</dbReference>
<feature type="transmembrane region" description="Helical" evidence="6">
    <location>
        <begin position="208"/>
        <end position="229"/>
    </location>
</feature>
<proteinExistence type="predicted"/>
<dbReference type="PROSITE" id="PS50925">
    <property type="entry name" value="BLUF"/>
    <property type="match status" value="1"/>
</dbReference>
<sequence>MQVDHQRFCYHVHAIQDKVKPKCREIFPIDPERGQTMIRLTYASTTKRDWSPEDLLSLLKQCRKNNDANNITGILLYSKGTFFQVLEGGEEAVEKLFKTIEKDPRHQDCTLLEKLNISERSFPYWSMGFEKIDPRELSQIEGMNDFFEHAFNPAGFAAHKNIIDPLLTYLRNQLVKQVSAESHEELPMKHADPFIRNLNRTIRMGVKFLSMLMVLVILLSILEVVHTIWVKISNSPYFLINTNDLLQTFGSFLAVLIAIEIFLNITVYIRSDVIPVKLVIATALMAIARKIIVFDYTHLAPEYVSASALVLVALGITYILVKKHD</sequence>
<dbReference type="EMBL" id="LS423452">
    <property type="protein sequence ID" value="SPS05632.1"/>
    <property type="molecule type" value="Genomic_DNA"/>
</dbReference>
<dbReference type="Pfam" id="PF04940">
    <property type="entry name" value="BLUF"/>
    <property type="match status" value="1"/>
</dbReference>
<accession>A0A2X0R6M6</accession>
<keyword evidence="3 6" id="KW-0812">Transmembrane</keyword>
<dbReference type="InterPro" id="IPR007024">
    <property type="entry name" value="BLUF_domain"/>
</dbReference>
<keyword evidence="4 6" id="KW-1133">Transmembrane helix</keyword>
<protein>
    <submittedName>
        <fullName evidence="8">BLUF domain protein</fullName>
    </submittedName>
</protein>
<evidence type="ECO:0000259" key="7">
    <source>
        <dbReference type="PROSITE" id="PS50925"/>
    </source>
</evidence>